<evidence type="ECO:0000256" key="2">
    <source>
        <dbReference type="ARBA" id="ARBA00004370"/>
    </source>
</evidence>
<evidence type="ECO:0000256" key="1">
    <source>
        <dbReference type="ARBA" id="ARBA00002689"/>
    </source>
</evidence>
<name>A0AA40ETL3_9PEZI</name>
<organism evidence="12 13">
    <name type="scientific">Apiosordaria backusii</name>
    <dbReference type="NCBI Taxonomy" id="314023"/>
    <lineage>
        <taxon>Eukaryota</taxon>
        <taxon>Fungi</taxon>
        <taxon>Dikarya</taxon>
        <taxon>Ascomycota</taxon>
        <taxon>Pezizomycotina</taxon>
        <taxon>Sordariomycetes</taxon>
        <taxon>Sordariomycetidae</taxon>
        <taxon>Sordariales</taxon>
        <taxon>Lasiosphaeriaceae</taxon>
        <taxon>Apiosordaria</taxon>
    </lineage>
</organism>
<reference evidence="12" key="1">
    <citation type="submission" date="2023-06" db="EMBL/GenBank/DDBJ databases">
        <title>Genome-scale phylogeny and comparative genomics of the fungal order Sordariales.</title>
        <authorList>
            <consortium name="Lawrence Berkeley National Laboratory"/>
            <person name="Hensen N."/>
            <person name="Bonometti L."/>
            <person name="Westerberg I."/>
            <person name="Brannstrom I.O."/>
            <person name="Guillou S."/>
            <person name="Cros-Aarteil S."/>
            <person name="Calhoun S."/>
            <person name="Haridas S."/>
            <person name="Kuo A."/>
            <person name="Mondo S."/>
            <person name="Pangilinan J."/>
            <person name="Riley R."/>
            <person name="Labutti K."/>
            <person name="Andreopoulos B."/>
            <person name="Lipzen A."/>
            <person name="Chen C."/>
            <person name="Yanf M."/>
            <person name="Daum C."/>
            <person name="Ng V."/>
            <person name="Clum A."/>
            <person name="Steindorff A."/>
            <person name="Ohm R."/>
            <person name="Martin F."/>
            <person name="Silar P."/>
            <person name="Natvig D."/>
            <person name="Lalanne C."/>
            <person name="Gautier V."/>
            <person name="Ament-Velasquez S.L."/>
            <person name="Kruys A."/>
            <person name="Hutchinson M.I."/>
            <person name="Powell A.J."/>
            <person name="Barry K."/>
            <person name="Miller A.N."/>
            <person name="Grigoriev I.V."/>
            <person name="Debuchy R."/>
            <person name="Gladieux P."/>
            <person name="Thoren M.H."/>
            <person name="Johannesson H."/>
        </authorList>
    </citation>
    <scope>NUCLEOTIDE SEQUENCE</scope>
    <source>
        <strain evidence="12">CBS 540.89</strain>
    </source>
</reference>
<evidence type="ECO:0000256" key="7">
    <source>
        <dbReference type="ARBA" id="ARBA00023128"/>
    </source>
</evidence>
<sequence length="222" mass="24742">MGAPGGWMRLGGPILPPPLPIPHPRHPQPLVILHPPPRKSTATYLTPSGQYTYTPRQTLTTTSSSFLEDVKARWNAEVISLVNWAQSRAPVLEDTANDKIVTLAHQAPAIKDRVTEASREGWQTAEKGLFKAEKKLEGKIGEAVEKGKEMYEKAKAKVYLAEEKLEGRVEARLEGVGEIERALAERFDNEKRERGLERSVEEVLAERYKPIGERDLGGLAFI</sequence>
<gene>
    <name evidence="12" type="ORF">B0T21DRAFT_359319</name>
</gene>
<dbReference type="InterPro" id="IPR031463">
    <property type="entry name" value="Mic12"/>
</dbReference>
<evidence type="ECO:0000256" key="4">
    <source>
        <dbReference type="ARBA" id="ARBA00018170"/>
    </source>
</evidence>
<keyword evidence="5" id="KW-0812">Transmembrane</keyword>
<keyword evidence="8" id="KW-0472">Membrane</keyword>
<evidence type="ECO:0000313" key="12">
    <source>
        <dbReference type="EMBL" id="KAK0745242.1"/>
    </source>
</evidence>
<comment type="subcellular location">
    <subcellularLocation>
        <location evidence="2">Membrane</location>
    </subcellularLocation>
    <subcellularLocation>
        <location evidence="11">Mitochondrion inner membrane</location>
        <topology evidence="11">Single-pass membrane protein</topology>
    </subcellularLocation>
</comment>
<evidence type="ECO:0000256" key="5">
    <source>
        <dbReference type="ARBA" id="ARBA00022692"/>
    </source>
</evidence>
<keyword evidence="6" id="KW-1133">Transmembrane helix</keyword>
<dbReference type="Proteomes" id="UP001172159">
    <property type="component" value="Unassembled WGS sequence"/>
</dbReference>
<keyword evidence="13" id="KW-1185">Reference proteome</keyword>
<protein>
    <recommendedName>
        <fullName evidence="4 11">MICOS complex subunit MIC12</fullName>
    </recommendedName>
    <alternativeName>
        <fullName evidence="10 11">Altered inheritance of mitochondria protein 5, mitochondrial</fullName>
    </alternativeName>
    <alternativeName>
        <fullName evidence="9 11">Found in mitochondrial proteome protein 51</fullName>
    </alternativeName>
</protein>
<accession>A0AA40ETL3</accession>
<comment type="caution">
    <text evidence="12">The sequence shown here is derived from an EMBL/GenBank/DDBJ whole genome shotgun (WGS) entry which is preliminary data.</text>
</comment>
<evidence type="ECO:0000256" key="3">
    <source>
        <dbReference type="ARBA" id="ARBA00009188"/>
    </source>
</evidence>
<evidence type="ECO:0000256" key="9">
    <source>
        <dbReference type="ARBA" id="ARBA00032159"/>
    </source>
</evidence>
<evidence type="ECO:0000313" key="13">
    <source>
        <dbReference type="Proteomes" id="UP001172159"/>
    </source>
</evidence>
<evidence type="ECO:0000256" key="6">
    <source>
        <dbReference type="ARBA" id="ARBA00022989"/>
    </source>
</evidence>
<dbReference type="GO" id="GO:0042407">
    <property type="term" value="P:cristae formation"/>
    <property type="evidence" value="ECO:0007669"/>
    <property type="project" value="InterPro"/>
</dbReference>
<keyword evidence="11" id="KW-0999">Mitochondrion inner membrane</keyword>
<keyword evidence="7 11" id="KW-0496">Mitochondrion</keyword>
<evidence type="ECO:0000256" key="8">
    <source>
        <dbReference type="ARBA" id="ARBA00023136"/>
    </source>
</evidence>
<proteinExistence type="inferred from homology"/>
<evidence type="ECO:0000256" key="11">
    <source>
        <dbReference type="RuleBase" id="RU363010"/>
    </source>
</evidence>
<comment type="similarity">
    <text evidence="3 11">Belongs to the MICOS complex subunit Mic12 family.</text>
</comment>
<dbReference type="Pfam" id="PF17050">
    <property type="entry name" value="AIM5"/>
    <property type="match status" value="1"/>
</dbReference>
<comment type="subunit">
    <text evidence="11">Component of the mitochondrial contact site and cristae organizing system (MICOS) complex.</text>
</comment>
<dbReference type="AlphaFoldDB" id="A0AA40ETL3"/>
<evidence type="ECO:0000256" key="10">
    <source>
        <dbReference type="ARBA" id="ARBA00032985"/>
    </source>
</evidence>
<comment type="function">
    <text evidence="1 11">Component of the MICOS complex, a large protein complex of the mitochondrial inner membrane that plays crucial roles in the maintenance of crista junctions, inner membrane architecture, and formation of contact sites to the outer membrane.</text>
</comment>
<dbReference type="GO" id="GO:0061617">
    <property type="term" value="C:MICOS complex"/>
    <property type="evidence" value="ECO:0007669"/>
    <property type="project" value="UniProtKB-UniRule"/>
</dbReference>
<dbReference type="GO" id="GO:0044284">
    <property type="term" value="C:mitochondrial crista junction"/>
    <property type="evidence" value="ECO:0007669"/>
    <property type="project" value="InterPro"/>
</dbReference>
<dbReference type="EMBL" id="JAUKTV010000002">
    <property type="protein sequence ID" value="KAK0745242.1"/>
    <property type="molecule type" value="Genomic_DNA"/>
</dbReference>